<name>A0ABN6KJ64_9LEPT</name>
<dbReference type="GO" id="GO:0016779">
    <property type="term" value="F:nucleotidyltransferase activity"/>
    <property type="evidence" value="ECO:0007669"/>
    <property type="project" value="UniProtKB-KW"/>
</dbReference>
<keyword evidence="1" id="KW-0548">Nucleotidyltransferase</keyword>
<reference evidence="1 2" key="1">
    <citation type="submission" date="2021-08" db="EMBL/GenBank/DDBJ databases">
        <title>Complete genome sequence of Leptospira kobayashii strain E30.</title>
        <authorList>
            <person name="Nakao R."/>
            <person name="Nakamura S."/>
            <person name="Masuzawa T."/>
            <person name="Koizumi N."/>
        </authorList>
    </citation>
    <scope>NUCLEOTIDE SEQUENCE [LARGE SCALE GENOMIC DNA]</scope>
    <source>
        <strain evidence="1 2">E30</strain>
    </source>
</reference>
<dbReference type="InterPro" id="IPR003329">
    <property type="entry name" value="Cytidylyl_trans"/>
</dbReference>
<dbReference type="SUPFAM" id="SSF53448">
    <property type="entry name" value="Nucleotide-diphospho-sugar transferases"/>
    <property type="match status" value="1"/>
</dbReference>
<accession>A0ABN6KJ64</accession>
<evidence type="ECO:0000313" key="1">
    <source>
        <dbReference type="EMBL" id="BDA79206.1"/>
    </source>
</evidence>
<dbReference type="CDD" id="cd02513">
    <property type="entry name" value="CMP-NeuAc_Synthase"/>
    <property type="match status" value="1"/>
</dbReference>
<protein>
    <submittedName>
        <fullName evidence="1">Pseudaminic acid cytidylyltransferase</fullName>
    </submittedName>
</protein>
<gene>
    <name evidence="1" type="ORF">LPTSP3_g21360</name>
</gene>
<dbReference type="PANTHER" id="PTHR21485">
    <property type="entry name" value="HAD SUPERFAMILY MEMBERS CMAS AND KDSC"/>
    <property type="match status" value="1"/>
</dbReference>
<organism evidence="1 2">
    <name type="scientific">Leptospira kobayashii</name>
    <dbReference type="NCBI Taxonomy" id="1917830"/>
    <lineage>
        <taxon>Bacteria</taxon>
        <taxon>Pseudomonadati</taxon>
        <taxon>Spirochaetota</taxon>
        <taxon>Spirochaetia</taxon>
        <taxon>Leptospirales</taxon>
        <taxon>Leptospiraceae</taxon>
        <taxon>Leptospira</taxon>
    </lineage>
</organism>
<dbReference type="Pfam" id="PF02348">
    <property type="entry name" value="CTP_transf_3"/>
    <property type="match status" value="1"/>
</dbReference>
<dbReference type="EMBL" id="AP025028">
    <property type="protein sequence ID" value="BDA79206.1"/>
    <property type="molecule type" value="Genomic_DNA"/>
</dbReference>
<dbReference type="Proteomes" id="UP000245263">
    <property type="component" value="Chromosome 1"/>
</dbReference>
<evidence type="ECO:0000313" key="2">
    <source>
        <dbReference type="Proteomes" id="UP000245263"/>
    </source>
</evidence>
<dbReference type="InterPro" id="IPR020039">
    <property type="entry name" value="PseF"/>
</dbReference>
<keyword evidence="2" id="KW-1185">Reference proteome</keyword>
<proteinExistence type="predicted"/>
<keyword evidence="1" id="KW-0808">Transferase</keyword>
<dbReference type="RefSeq" id="WP_109019376.1">
    <property type="nucleotide sequence ID" value="NZ_AP025028.1"/>
</dbReference>
<dbReference type="InterPro" id="IPR029044">
    <property type="entry name" value="Nucleotide-diphossugar_trans"/>
</dbReference>
<dbReference type="Gene3D" id="3.90.550.10">
    <property type="entry name" value="Spore Coat Polysaccharide Biosynthesis Protein SpsA, Chain A"/>
    <property type="match status" value="1"/>
</dbReference>
<dbReference type="PANTHER" id="PTHR21485:SF6">
    <property type="entry name" value="N-ACYLNEURAMINATE CYTIDYLYLTRANSFERASE-RELATED"/>
    <property type="match status" value="1"/>
</dbReference>
<dbReference type="InterPro" id="IPR050793">
    <property type="entry name" value="CMP-NeuNAc_synthase"/>
</dbReference>
<dbReference type="NCBIfam" id="TIGR03584">
    <property type="entry name" value="PseF"/>
    <property type="match status" value="1"/>
</dbReference>
<sequence length="238" mass="27403">MEKAVAIITARGGSKRIPRKNIKEFAGKPMIAYPIQTALDSGIFDEVMVSTDDKEIADLAIRFGAKVPFFRSEANSDDYSGTAEVLLEVLDEYKKIGRNFQYCCCLYPTSPLLGKHRLIEAYRLLQENQLDSVFPVLRYSSPIDRSLVVNDHGFVAMRWPENLNKRSQDLPTSYFDAGQFYFLNVNSFSKTKELWMEKSSPIILKEMEAQDIDNLEDWEIAEFKYKYSRSLYGISDFH</sequence>